<dbReference type="SUPFAM" id="SSF47459">
    <property type="entry name" value="HLH, helix-loop-helix DNA-binding domain"/>
    <property type="match status" value="1"/>
</dbReference>
<dbReference type="SMART" id="SM00353">
    <property type="entry name" value="HLH"/>
    <property type="match status" value="1"/>
</dbReference>
<protein>
    <submittedName>
        <fullName evidence="8">CRY2-interacting bHLH 4</fullName>
    </submittedName>
</protein>
<dbReference type="GO" id="GO:0046983">
    <property type="term" value="F:protein dimerization activity"/>
    <property type="evidence" value="ECO:0007669"/>
    <property type="project" value="InterPro"/>
</dbReference>
<accession>A0A9W7JII7</accession>
<evidence type="ECO:0000256" key="3">
    <source>
        <dbReference type="ARBA" id="ARBA00023125"/>
    </source>
</evidence>
<dbReference type="Proteomes" id="UP001165190">
    <property type="component" value="Unassembled WGS sequence"/>
</dbReference>
<dbReference type="GO" id="GO:0003677">
    <property type="term" value="F:DNA binding"/>
    <property type="evidence" value="ECO:0007669"/>
    <property type="project" value="UniProtKB-KW"/>
</dbReference>
<dbReference type="GO" id="GO:0003700">
    <property type="term" value="F:DNA-binding transcription factor activity"/>
    <property type="evidence" value="ECO:0007669"/>
    <property type="project" value="TreeGrafter"/>
</dbReference>
<evidence type="ECO:0000256" key="5">
    <source>
        <dbReference type="ARBA" id="ARBA00023242"/>
    </source>
</evidence>
<keyword evidence="9" id="KW-1185">Reference proteome</keyword>
<dbReference type="InterPro" id="IPR011598">
    <property type="entry name" value="bHLH_dom"/>
</dbReference>
<dbReference type="EMBL" id="BSYR01000077">
    <property type="protein sequence ID" value="GMJ15258.1"/>
    <property type="molecule type" value="Genomic_DNA"/>
</dbReference>
<evidence type="ECO:0000256" key="6">
    <source>
        <dbReference type="SAM" id="MobiDB-lite"/>
    </source>
</evidence>
<evidence type="ECO:0000313" key="9">
    <source>
        <dbReference type="Proteomes" id="UP001165190"/>
    </source>
</evidence>
<dbReference type="GO" id="GO:0005634">
    <property type="term" value="C:nucleus"/>
    <property type="evidence" value="ECO:0007669"/>
    <property type="project" value="UniProtKB-SubCell"/>
</dbReference>
<evidence type="ECO:0000256" key="2">
    <source>
        <dbReference type="ARBA" id="ARBA00023015"/>
    </source>
</evidence>
<evidence type="ECO:0000256" key="1">
    <source>
        <dbReference type="ARBA" id="ARBA00004123"/>
    </source>
</evidence>
<dbReference type="PANTHER" id="PTHR12565:SF312">
    <property type="entry name" value="TRANSCRIPTION FACTOR BHLH74"/>
    <property type="match status" value="1"/>
</dbReference>
<dbReference type="PANTHER" id="PTHR12565">
    <property type="entry name" value="STEROL REGULATORY ELEMENT-BINDING PROTEIN"/>
    <property type="match status" value="1"/>
</dbReference>
<name>A0A9W7JII7_HIBTR</name>
<comment type="subcellular location">
    <subcellularLocation>
        <location evidence="1">Nucleus</location>
    </subcellularLocation>
</comment>
<dbReference type="InterPro" id="IPR036638">
    <property type="entry name" value="HLH_DNA-bd_sf"/>
</dbReference>
<feature type="region of interest" description="Disordered" evidence="6">
    <location>
        <begin position="138"/>
        <end position="250"/>
    </location>
</feature>
<dbReference type="FunFam" id="4.10.280.10:FF:000002">
    <property type="entry name" value="Basic helix-loop-helix transcription factor"/>
    <property type="match status" value="1"/>
</dbReference>
<proteinExistence type="predicted"/>
<keyword evidence="2" id="KW-0805">Transcription regulation</keyword>
<organism evidence="8 9">
    <name type="scientific">Hibiscus trionum</name>
    <name type="common">Flower of an hour</name>
    <dbReference type="NCBI Taxonomy" id="183268"/>
    <lineage>
        <taxon>Eukaryota</taxon>
        <taxon>Viridiplantae</taxon>
        <taxon>Streptophyta</taxon>
        <taxon>Embryophyta</taxon>
        <taxon>Tracheophyta</taxon>
        <taxon>Spermatophyta</taxon>
        <taxon>Magnoliopsida</taxon>
        <taxon>eudicotyledons</taxon>
        <taxon>Gunneridae</taxon>
        <taxon>Pentapetalae</taxon>
        <taxon>rosids</taxon>
        <taxon>malvids</taxon>
        <taxon>Malvales</taxon>
        <taxon>Malvaceae</taxon>
        <taxon>Malvoideae</taxon>
        <taxon>Hibiscus</taxon>
    </lineage>
</organism>
<dbReference type="CDD" id="cd18919">
    <property type="entry name" value="bHLH_AtBPE_like"/>
    <property type="match status" value="1"/>
</dbReference>
<keyword evidence="4" id="KW-0804">Transcription</keyword>
<gene>
    <name evidence="8" type="ORF">HRI_005195000</name>
</gene>
<evidence type="ECO:0000259" key="7">
    <source>
        <dbReference type="PROSITE" id="PS50888"/>
    </source>
</evidence>
<dbReference type="Gene3D" id="4.10.280.10">
    <property type="entry name" value="Helix-loop-helix DNA-binding domain"/>
    <property type="match status" value="1"/>
</dbReference>
<reference evidence="8" key="1">
    <citation type="submission" date="2023-05" db="EMBL/GenBank/DDBJ databases">
        <title>Genome and transcriptome analyses reveal genes involved in the formation of fine ridges on petal epidermal cells in Hibiscus trionum.</title>
        <authorList>
            <person name="Koshimizu S."/>
            <person name="Masuda S."/>
            <person name="Ishii T."/>
            <person name="Shirasu K."/>
            <person name="Hoshino A."/>
            <person name="Arita M."/>
        </authorList>
    </citation>
    <scope>NUCLEOTIDE SEQUENCE</scope>
    <source>
        <strain evidence="8">Hamamatsu line</strain>
    </source>
</reference>
<sequence>MASGGNDDVGFKHQSLMDCSSSEMNPLCDKVDGMAMSSISMYNKPSNSLDPFVGSGWDPIVSLSQSENLVGSSVVSHSEFANSHYPPLMENQGICGTSYFSQYQSNPSFVELVPKLPGYGSGNLSEMVGPLSLLQSSQVANSRGGPSYALNHEGGIERDSTNSTQSNEDRQISDEGVVGAASNGTRRKRVPESNQIADEELQNDPLGESCDAPKEQDAKKQKTEENRGANAPGKQVAKHAKDCSQSGEAPKENYIHVRARRGQATNSHSLAERVRREKISERMRLLQELVPGCNKITGKAVMLDEIINYVQSLQQQVEFLSMKLATVNPELNIDLERILSKDILHPRGASASVLGFGPGLNSSHPFSSGIFPGTIPGIPSTNPHLPPQTVLDNELQNLLQMSSAMDSLGPIGRLKSGI</sequence>
<dbReference type="InterPro" id="IPR024097">
    <property type="entry name" value="bHLH_ZIP_TF"/>
</dbReference>
<feature type="domain" description="BHLH" evidence="7">
    <location>
        <begin position="263"/>
        <end position="313"/>
    </location>
</feature>
<dbReference type="PROSITE" id="PS50888">
    <property type="entry name" value="BHLH"/>
    <property type="match status" value="1"/>
</dbReference>
<keyword evidence="5" id="KW-0539">Nucleus</keyword>
<keyword evidence="3" id="KW-0238">DNA-binding</keyword>
<evidence type="ECO:0000256" key="4">
    <source>
        <dbReference type="ARBA" id="ARBA00023163"/>
    </source>
</evidence>
<dbReference type="OrthoDB" id="1609391at2759"/>
<feature type="compositionally biased region" description="Basic and acidic residues" evidence="6">
    <location>
        <begin position="211"/>
        <end position="227"/>
    </location>
</feature>
<dbReference type="Pfam" id="PF00010">
    <property type="entry name" value="HLH"/>
    <property type="match status" value="1"/>
</dbReference>
<dbReference type="AlphaFoldDB" id="A0A9W7JII7"/>
<comment type="caution">
    <text evidence="8">The sequence shown here is derived from an EMBL/GenBank/DDBJ whole genome shotgun (WGS) entry which is preliminary data.</text>
</comment>
<evidence type="ECO:0000313" key="8">
    <source>
        <dbReference type="EMBL" id="GMJ15258.1"/>
    </source>
</evidence>